<gene>
    <name evidence="1" type="ORF">NQ176_g7774</name>
</gene>
<proteinExistence type="predicted"/>
<name>A0ACC1MXN2_9HYPO</name>
<evidence type="ECO:0000313" key="2">
    <source>
        <dbReference type="Proteomes" id="UP001143910"/>
    </source>
</evidence>
<reference evidence="1" key="1">
    <citation type="submission" date="2022-08" db="EMBL/GenBank/DDBJ databases">
        <title>Genome Sequence of Lecanicillium fungicola.</title>
        <authorList>
            <person name="Buettner E."/>
        </authorList>
    </citation>
    <scope>NUCLEOTIDE SEQUENCE</scope>
    <source>
        <strain evidence="1">Babe33</strain>
    </source>
</reference>
<evidence type="ECO:0000313" key="1">
    <source>
        <dbReference type="EMBL" id="KAJ2971273.1"/>
    </source>
</evidence>
<dbReference type="Proteomes" id="UP001143910">
    <property type="component" value="Unassembled WGS sequence"/>
</dbReference>
<dbReference type="EMBL" id="JANJQO010001373">
    <property type="protein sequence ID" value="KAJ2971273.1"/>
    <property type="molecule type" value="Genomic_DNA"/>
</dbReference>
<sequence>MFKFDQVALPQVLLRKALIVVDFQQDFVGATATLPITAPEGYADNTIRLAKAFRAEGDVIWVNSTFKEVRPPYGEHLAGTLSEPLDSRDGTPDPEAFLSHERAKCVLSSKVGAELPQEVKEDAEKNDILMSKSHYSAFEGTGLLRALRARMTMEVYICGSLINVGVLSTTIDAAGHGLKITIVDDCCGYSSEIKRAKVVELLQELTDCDILSSTQIVQRGAKTNTNTASSAKSKPPGGLPTCQEDDLAQPMSALTLNATAPRAAEAGSMQKAETKEEADGTKYKMESSSSDVLDENATDTTSPSHLAAMNTATKRDESARTQPDGNDSPNLCEGDTCIIENLLSPDLENGIFEKLSNEVQWQRMSHQGGEVPRLVAVQGEVGTDGSIPIYRHPSDESPPLLSFSPSVLAIKAATEKQLGHPLNHVLIQFYRDGKDYISEHSDKTLDIVRGSYIANVSLGATRTMVFRTKRADKDPSADQGPLSNTSRKVQRAALPHNSLCRMGLKTNEKWLHSIRQDKRADWEKSPDELAYKGGRISLTFRHIGTFLDKDETIIWGQGATHKTRDDASSVVNGQTEESIQMLRAFGTENHASNFDWEAYYDAITNLRVCIMLAEYEIGYASGSITQAKKQSVDDGLESTDILVKFVDNDDKKTEASGDIAIMLYLYFNHQKKKSLNAPADLARQFTLFQKSFALSRQWHKASKSSEVAIAKTCLASWELGADGPAYIGGDGPNLADFAFWPALHIIVQACGQALLDDFPRLSSYYEIMKTRPGTVKALDRVQTG</sequence>
<comment type="caution">
    <text evidence="1">The sequence shown here is derived from an EMBL/GenBank/DDBJ whole genome shotgun (WGS) entry which is preliminary data.</text>
</comment>
<keyword evidence="2" id="KW-1185">Reference proteome</keyword>
<accession>A0ACC1MXN2</accession>
<protein>
    <submittedName>
        <fullName evidence="1">Uncharacterized protein</fullName>
    </submittedName>
</protein>
<organism evidence="1 2">
    <name type="scientific">Zarea fungicola</name>
    <dbReference type="NCBI Taxonomy" id="93591"/>
    <lineage>
        <taxon>Eukaryota</taxon>
        <taxon>Fungi</taxon>
        <taxon>Dikarya</taxon>
        <taxon>Ascomycota</taxon>
        <taxon>Pezizomycotina</taxon>
        <taxon>Sordariomycetes</taxon>
        <taxon>Hypocreomycetidae</taxon>
        <taxon>Hypocreales</taxon>
        <taxon>Cordycipitaceae</taxon>
        <taxon>Zarea</taxon>
    </lineage>
</organism>